<gene>
    <name evidence="1" type="ORF">RDB_LOCUS34639</name>
</gene>
<name>A0A8H2XPN2_9AGAM</name>
<dbReference type="AlphaFoldDB" id="A0A8H2XPN2"/>
<evidence type="ECO:0008006" key="3">
    <source>
        <dbReference type="Google" id="ProtNLM"/>
    </source>
</evidence>
<protein>
    <recommendedName>
        <fullName evidence="3">F-box domain-containing protein</fullName>
    </recommendedName>
</protein>
<evidence type="ECO:0000313" key="2">
    <source>
        <dbReference type="Proteomes" id="UP000663888"/>
    </source>
</evidence>
<proteinExistence type="predicted"/>
<dbReference type="EMBL" id="CAJMWX010000793">
    <property type="protein sequence ID" value="CAE6430350.1"/>
    <property type="molecule type" value="Genomic_DNA"/>
</dbReference>
<dbReference type="Proteomes" id="UP000663888">
    <property type="component" value="Unassembled WGS sequence"/>
</dbReference>
<dbReference type="CDD" id="cd09917">
    <property type="entry name" value="F-box_SF"/>
    <property type="match status" value="1"/>
</dbReference>
<organism evidence="1 2">
    <name type="scientific">Rhizoctonia solani</name>
    <dbReference type="NCBI Taxonomy" id="456999"/>
    <lineage>
        <taxon>Eukaryota</taxon>
        <taxon>Fungi</taxon>
        <taxon>Dikarya</taxon>
        <taxon>Basidiomycota</taxon>
        <taxon>Agaricomycotina</taxon>
        <taxon>Agaricomycetes</taxon>
        <taxon>Cantharellales</taxon>
        <taxon>Ceratobasidiaceae</taxon>
        <taxon>Rhizoctonia</taxon>
    </lineage>
</organism>
<sequence length="579" mass="65034">MHDTGTFMLGSLSPELIIKILHHCQCSTIFRFAATCKTYHELVAQTTSLQLHIELEANGLELVKGSFKEYATYSVILDDLKRFRDAWLNLDFKEPIVRPVIKSEMLLWELREGFYIVAFSQSGGSDADALQFVPIDVEIPTPPPLLFDFTFSEFTADPGQGLVATISGDPDSTHKCHVDLRSAVTGLAHPLAEYPRLTVEVDFESPPFSSGYSIEIMGHMVLVKVSHPRVHIYELLIWDWRSGILLQRISSREGMCDFAFLDQRHLVVLSATRSDLNRETLALLVYATPQNASALHTSPGKQWRIVDFPFSRPILRLEFPRLKESSEITERGFFLRSDPTPGRTIYAKSAAFACPYATTLSMTFCFHRTSANWGVSPFYRVFVDGQSLLKHIYANSRDETQVIPWSVWGTDATRWFTAPEAPDHWICWMSGSKYVRPLHDISHYCVFDFSPLVAGRFQGRNVQSHPAALDVHSSGGPDIGDIGLLEYLDSCLLDFVADSPDHKPVIVTVGADSPSTINTGKLDGVGFDEPIISRLPYRVVCKGNNEEDHEGWQINRDGIIGVASWRPQSETITIHKLNI</sequence>
<comment type="caution">
    <text evidence="1">The sequence shown here is derived from an EMBL/GenBank/DDBJ whole genome shotgun (WGS) entry which is preliminary data.</text>
</comment>
<evidence type="ECO:0000313" key="1">
    <source>
        <dbReference type="EMBL" id="CAE6430350.1"/>
    </source>
</evidence>
<accession>A0A8H2XPN2</accession>
<dbReference type="SUPFAM" id="SSF81383">
    <property type="entry name" value="F-box domain"/>
    <property type="match status" value="1"/>
</dbReference>
<dbReference type="InterPro" id="IPR036047">
    <property type="entry name" value="F-box-like_dom_sf"/>
</dbReference>
<reference evidence="1" key="1">
    <citation type="submission" date="2021-01" db="EMBL/GenBank/DDBJ databases">
        <authorList>
            <person name="Kaushik A."/>
        </authorList>
    </citation>
    <scope>NUCLEOTIDE SEQUENCE</scope>
    <source>
        <strain evidence="1">AG4-R118</strain>
    </source>
</reference>